<protein>
    <submittedName>
        <fullName evidence="4">Uncharacterized protein</fullName>
    </submittedName>
</protein>
<feature type="transmembrane region" description="Helical" evidence="3">
    <location>
        <begin position="21"/>
        <end position="41"/>
    </location>
</feature>
<dbReference type="OrthoDB" id="269151at2759"/>
<feature type="transmembrane region" description="Helical" evidence="3">
    <location>
        <begin position="98"/>
        <end position="121"/>
    </location>
</feature>
<dbReference type="GO" id="GO:0032543">
    <property type="term" value="P:mitochondrial translation"/>
    <property type="evidence" value="ECO:0007669"/>
    <property type="project" value="TreeGrafter"/>
</dbReference>
<organism evidence="4 5">
    <name type="scientific">Corchorus capsularis</name>
    <name type="common">Jute</name>
    <dbReference type="NCBI Taxonomy" id="210143"/>
    <lineage>
        <taxon>Eukaryota</taxon>
        <taxon>Viridiplantae</taxon>
        <taxon>Streptophyta</taxon>
        <taxon>Embryophyta</taxon>
        <taxon>Tracheophyta</taxon>
        <taxon>Spermatophyta</taxon>
        <taxon>Magnoliopsida</taxon>
        <taxon>eudicotyledons</taxon>
        <taxon>Gunneridae</taxon>
        <taxon>Pentapetalae</taxon>
        <taxon>rosids</taxon>
        <taxon>malvids</taxon>
        <taxon>Malvales</taxon>
        <taxon>Malvaceae</taxon>
        <taxon>Grewioideae</taxon>
        <taxon>Apeibeae</taxon>
        <taxon>Corchorus</taxon>
    </lineage>
</organism>
<evidence type="ECO:0000313" key="5">
    <source>
        <dbReference type="Proteomes" id="UP000188268"/>
    </source>
</evidence>
<keyword evidence="3" id="KW-1133">Transmembrane helix</keyword>
<dbReference type="PANTHER" id="PTHR45782">
    <property type="entry name" value="MITOCHONDRIAL RIBOSOME-ASSOCIATED GTPASE 1"/>
    <property type="match status" value="1"/>
</dbReference>
<name>A0A1R3IXE9_COCAP</name>
<keyword evidence="1" id="KW-0547">Nucleotide-binding</keyword>
<evidence type="ECO:0000313" key="4">
    <source>
        <dbReference type="EMBL" id="OMO87233.1"/>
    </source>
</evidence>
<reference evidence="4 5" key="1">
    <citation type="submission" date="2013-09" db="EMBL/GenBank/DDBJ databases">
        <title>Corchorus capsularis genome sequencing.</title>
        <authorList>
            <person name="Alam M."/>
            <person name="Haque M.S."/>
            <person name="Islam M.S."/>
            <person name="Emdad E.M."/>
            <person name="Islam M.M."/>
            <person name="Ahmed B."/>
            <person name="Halim A."/>
            <person name="Hossen Q.M.M."/>
            <person name="Hossain M.Z."/>
            <person name="Ahmed R."/>
            <person name="Khan M.M."/>
            <person name="Islam R."/>
            <person name="Rashid M.M."/>
            <person name="Khan S.A."/>
            <person name="Rahman M.S."/>
            <person name="Alam M."/>
        </authorList>
    </citation>
    <scope>NUCLEOTIDE SEQUENCE [LARGE SCALE GENOMIC DNA]</scope>
    <source>
        <strain evidence="5">cv. CVL-1</strain>
        <tissue evidence="4">Whole seedling</tissue>
    </source>
</reference>
<dbReference type="AlphaFoldDB" id="A0A1R3IXE9"/>
<sequence length="276" mass="31348">MNSPMHDPLIRQPIKRLETKFERTIISLIVYSLILVLTNVWGRKGEELLQDYENRAVIMHRMDGICRVSITFGALFVIKDIFRPANRLKGSAHKHFKVWLNISLSIITGIVLILATGIVFAEGKVGIWARISLGFLVISGLVVFRQLKHLAQFIDYVWMVDLFDVGDVVMIDYVDYEILDIRLVTCGEGWMRYFEQQNGISHGVNSHNKDNVKGIGSHPNVYLLDTPGILPPSIHDAEFCCSKLAIKGAIRDSLVGQKELAQYFLAILNLSYQYKQ</sequence>
<dbReference type="PANTHER" id="PTHR45782:SF1">
    <property type="entry name" value="DAR GTPASE 2, MITOCHONDRIAL"/>
    <property type="match status" value="1"/>
</dbReference>
<dbReference type="GO" id="GO:0005739">
    <property type="term" value="C:mitochondrion"/>
    <property type="evidence" value="ECO:0007669"/>
    <property type="project" value="TreeGrafter"/>
</dbReference>
<keyword evidence="5" id="KW-1185">Reference proteome</keyword>
<evidence type="ECO:0000256" key="2">
    <source>
        <dbReference type="ARBA" id="ARBA00023134"/>
    </source>
</evidence>
<dbReference type="Proteomes" id="UP000188268">
    <property type="component" value="Unassembled WGS sequence"/>
</dbReference>
<dbReference type="GO" id="GO:0005525">
    <property type="term" value="F:GTP binding"/>
    <property type="evidence" value="ECO:0007669"/>
    <property type="project" value="UniProtKB-KW"/>
</dbReference>
<accession>A0A1R3IXE9</accession>
<keyword evidence="2" id="KW-0342">GTP-binding</keyword>
<evidence type="ECO:0000256" key="3">
    <source>
        <dbReference type="SAM" id="Phobius"/>
    </source>
</evidence>
<feature type="transmembrane region" description="Helical" evidence="3">
    <location>
        <begin position="127"/>
        <end position="144"/>
    </location>
</feature>
<evidence type="ECO:0000256" key="1">
    <source>
        <dbReference type="ARBA" id="ARBA00022741"/>
    </source>
</evidence>
<gene>
    <name evidence="4" type="ORF">CCACVL1_09178</name>
</gene>
<dbReference type="Gramene" id="OMO87233">
    <property type="protein sequence ID" value="OMO87233"/>
    <property type="gene ID" value="CCACVL1_09178"/>
</dbReference>
<dbReference type="GO" id="GO:0003924">
    <property type="term" value="F:GTPase activity"/>
    <property type="evidence" value="ECO:0007669"/>
    <property type="project" value="TreeGrafter"/>
</dbReference>
<dbReference type="STRING" id="210143.A0A1R3IXE9"/>
<dbReference type="EMBL" id="AWWV01009252">
    <property type="protein sequence ID" value="OMO87233.1"/>
    <property type="molecule type" value="Genomic_DNA"/>
</dbReference>
<proteinExistence type="predicted"/>
<keyword evidence="3" id="KW-0472">Membrane</keyword>
<comment type="caution">
    <text evidence="4">The sequence shown here is derived from an EMBL/GenBank/DDBJ whole genome shotgun (WGS) entry which is preliminary data.</text>
</comment>
<keyword evidence="3" id="KW-0812">Transmembrane</keyword>
<feature type="transmembrane region" description="Helical" evidence="3">
    <location>
        <begin position="61"/>
        <end position="78"/>
    </location>
</feature>